<dbReference type="InterPro" id="IPR036388">
    <property type="entry name" value="WH-like_DNA-bd_sf"/>
</dbReference>
<feature type="domain" description="RNA polymerase sigma-70" evidence="1">
    <location>
        <begin position="306"/>
        <end position="332"/>
    </location>
</feature>
<dbReference type="Gene3D" id="3.90.1580.10">
    <property type="entry name" value="paralog of FGE (formylglycine-generating enzyme)"/>
    <property type="match status" value="1"/>
</dbReference>
<dbReference type="Pfam" id="PF04545">
    <property type="entry name" value="Sigma70_r4"/>
    <property type="match status" value="1"/>
</dbReference>
<dbReference type="EMBL" id="JADOER010000016">
    <property type="protein sequence ID" value="MBT9313682.1"/>
    <property type="molecule type" value="Genomic_DNA"/>
</dbReference>
<evidence type="ECO:0000259" key="1">
    <source>
        <dbReference type="PROSITE" id="PS00716"/>
    </source>
</evidence>
<organism evidence="2 3">
    <name type="scientific">Leptothoe kymatousa TAU-MAC 1615</name>
    <dbReference type="NCBI Taxonomy" id="2364775"/>
    <lineage>
        <taxon>Bacteria</taxon>
        <taxon>Bacillati</taxon>
        <taxon>Cyanobacteriota</taxon>
        <taxon>Cyanophyceae</taxon>
        <taxon>Nodosilineales</taxon>
        <taxon>Cymatolegaceae</taxon>
        <taxon>Leptothoe</taxon>
        <taxon>Leptothoe kymatousa</taxon>
    </lineage>
</organism>
<dbReference type="InterPro" id="IPR007630">
    <property type="entry name" value="RNA_pol_sigma70_r4"/>
</dbReference>
<dbReference type="InterPro" id="IPR051043">
    <property type="entry name" value="Sulfatase_Mod_Factor_Kinase"/>
</dbReference>
<dbReference type="PROSITE" id="PS00716">
    <property type="entry name" value="SIGMA70_2"/>
    <property type="match status" value="1"/>
</dbReference>
<dbReference type="CDD" id="cd06171">
    <property type="entry name" value="Sigma70_r4"/>
    <property type="match status" value="1"/>
</dbReference>
<dbReference type="Pfam" id="PF03781">
    <property type="entry name" value="FGE-sulfatase"/>
    <property type="match status" value="1"/>
</dbReference>
<dbReference type="SUPFAM" id="SSF88659">
    <property type="entry name" value="Sigma3 and sigma4 domains of RNA polymerase sigma factors"/>
    <property type="match status" value="1"/>
</dbReference>
<dbReference type="RefSeq" id="WP_215619574.1">
    <property type="nucleotide sequence ID" value="NZ_JADOER010000016.1"/>
</dbReference>
<gene>
    <name evidence="2" type="ORF">IXB28_15835</name>
</gene>
<dbReference type="InterPro" id="IPR013324">
    <property type="entry name" value="RNA_pol_sigma_r3/r4-like"/>
</dbReference>
<dbReference type="InterPro" id="IPR000943">
    <property type="entry name" value="RNA_pol_sigma70"/>
</dbReference>
<reference evidence="2 3" key="1">
    <citation type="journal article" date="2021" name="Mar. Drugs">
        <title>Genome Reduction and Secondary Metabolism of the Marine Sponge-Associated Cyanobacterium Leptothoe.</title>
        <authorList>
            <person name="Konstantinou D."/>
            <person name="Popin R.V."/>
            <person name="Fewer D.P."/>
            <person name="Sivonen K."/>
            <person name="Gkelis S."/>
        </authorList>
    </citation>
    <scope>NUCLEOTIDE SEQUENCE [LARGE SCALE GENOMIC DNA]</scope>
    <source>
        <strain evidence="2 3">TAU-MAC 1615</strain>
    </source>
</reference>
<dbReference type="SUPFAM" id="SSF56436">
    <property type="entry name" value="C-type lectin-like"/>
    <property type="match status" value="1"/>
</dbReference>
<dbReference type="InterPro" id="IPR005532">
    <property type="entry name" value="SUMF_dom"/>
</dbReference>
<evidence type="ECO:0000313" key="3">
    <source>
        <dbReference type="Proteomes" id="UP001196661"/>
    </source>
</evidence>
<dbReference type="Proteomes" id="UP001196661">
    <property type="component" value="Unassembled WGS sequence"/>
</dbReference>
<dbReference type="PANTHER" id="PTHR23150:SF19">
    <property type="entry name" value="FORMYLGLYCINE-GENERATING ENZYME"/>
    <property type="match status" value="1"/>
</dbReference>
<dbReference type="Gene3D" id="1.10.10.10">
    <property type="entry name" value="Winged helix-like DNA-binding domain superfamily/Winged helix DNA-binding domain"/>
    <property type="match status" value="1"/>
</dbReference>
<protein>
    <submittedName>
        <fullName evidence="2">SUMF1/EgtB/PvdO family nonheme iron enzyme</fullName>
    </submittedName>
</protein>
<dbReference type="PRINTS" id="PR00046">
    <property type="entry name" value="SIGMA70FCT"/>
</dbReference>
<name>A0ABS5Y7A8_9CYAN</name>
<comment type="caution">
    <text evidence="2">The sequence shown here is derived from an EMBL/GenBank/DDBJ whole genome shotgun (WGS) entry which is preliminary data.</text>
</comment>
<accession>A0ABS5Y7A8</accession>
<dbReference type="InterPro" id="IPR016187">
    <property type="entry name" value="CTDL_fold"/>
</dbReference>
<evidence type="ECO:0000313" key="2">
    <source>
        <dbReference type="EMBL" id="MBT9313682.1"/>
    </source>
</evidence>
<proteinExistence type="predicted"/>
<keyword evidence="3" id="KW-1185">Reference proteome</keyword>
<sequence>MQKASPFSIKERRGQNRYYDEPIAAGVWSLQMMEIPAGSFVMGSPAGELDRFDNEGPQHEVTLGRFFMAKYPVTQAQWRAVAAMEQVSQKLEPEPSHFKGELHPVENVSWHDALEFCDRLTLHTNRQYRLPTEAEWEYACRAGTTTPFHFGETIDTQLANYCGDHTYGEGSKGEYRKKTTPVNHFKGANAFGLVDMHGNAWEWCQDHFHSNYEGAPNDGSSWEDREAEDRRVLRGSSWYEGPKFCRSAYRLNLTPGDRYNNHSFRVTCSVLEDLCQVTNELLNSLSPRQRDVLRLRFGLDDGRMKTLDEVGQIFAITRERVQQIESKALHKLKGRHRLSIAKLLNFCRLNCGRRV</sequence>
<dbReference type="InterPro" id="IPR042095">
    <property type="entry name" value="SUMF_sf"/>
</dbReference>
<dbReference type="PANTHER" id="PTHR23150">
    <property type="entry name" value="SULFATASE MODIFYING FACTOR 1, 2"/>
    <property type="match status" value="1"/>
</dbReference>